<reference evidence="12" key="1">
    <citation type="submission" date="2013-06" db="EMBL/GenBank/DDBJ databases">
        <title>Complete Genome Sequence of Hyperthermophilic Palaeococcus pacificus DY20341T, Isolated from a Deep-Sea Hydrothermal Sediments.</title>
        <authorList>
            <person name="Zeng X."/>
            <person name="Shao Z."/>
        </authorList>
    </citation>
    <scope>NUCLEOTIDE SEQUENCE [LARGE SCALE GENOMIC DNA]</scope>
    <source>
        <strain evidence="12">DY20341</strain>
    </source>
</reference>
<evidence type="ECO:0000256" key="6">
    <source>
        <dbReference type="ARBA" id="ARBA00044776"/>
    </source>
</evidence>
<dbReference type="KEGG" id="ppac:PAP_07645"/>
<evidence type="ECO:0000256" key="2">
    <source>
        <dbReference type="ARBA" id="ARBA00022670"/>
    </source>
</evidence>
<evidence type="ECO:0000256" key="5">
    <source>
        <dbReference type="ARBA" id="ARBA00030414"/>
    </source>
</evidence>
<dbReference type="FunFam" id="3.60.20.30:FF:000001">
    <property type="entry name" value="Isoaspartyl peptidase/L-asparaginase"/>
    <property type="match status" value="1"/>
</dbReference>
<evidence type="ECO:0000256" key="8">
    <source>
        <dbReference type="PIRSR" id="PIRSR600246-1"/>
    </source>
</evidence>
<evidence type="ECO:0000313" key="12">
    <source>
        <dbReference type="Proteomes" id="UP000027981"/>
    </source>
</evidence>
<dbReference type="OrthoDB" id="18230at2157"/>
<feature type="binding site" evidence="9">
    <location>
        <begin position="225"/>
        <end position="228"/>
    </location>
    <ligand>
        <name>substrate</name>
    </ligand>
</feature>
<evidence type="ECO:0000256" key="1">
    <source>
        <dbReference type="ARBA" id="ARBA00012920"/>
    </source>
</evidence>
<evidence type="ECO:0000256" key="10">
    <source>
        <dbReference type="PIRSR" id="PIRSR600246-3"/>
    </source>
</evidence>
<evidence type="ECO:0000256" key="7">
    <source>
        <dbReference type="ARBA" id="ARBA00049366"/>
    </source>
</evidence>
<dbReference type="GeneID" id="24842632"/>
<dbReference type="EC" id="3.5.1.1" evidence="1"/>
<evidence type="ECO:0000256" key="3">
    <source>
        <dbReference type="ARBA" id="ARBA00022801"/>
    </source>
</evidence>
<dbReference type="PANTHER" id="PTHR10188:SF6">
    <property type="entry name" value="N(4)-(BETA-N-ACETYLGLUCOSAMINYL)-L-ASPARAGINASE"/>
    <property type="match status" value="1"/>
</dbReference>
<dbReference type="GO" id="GO:0006508">
    <property type="term" value="P:proteolysis"/>
    <property type="evidence" value="ECO:0007669"/>
    <property type="project" value="UniProtKB-KW"/>
</dbReference>
<comment type="catalytic activity">
    <reaction evidence="7">
        <text>L-asparagine + H2O = L-aspartate + NH4(+)</text>
        <dbReference type="Rhea" id="RHEA:21016"/>
        <dbReference type="ChEBI" id="CHEBI:15377"/>
        <dbReference type="ChEBI" id="CHEBI:28938"/>
        <dbReference type="ChEBI" id="CHEBI:29991"/>
        <dbReference type="ChEBI" id="CHEBI:58048"/>
        <dbReference type="EC" id="3.5.1.1"/>
    </reaction>
</comment>
<evidence type="ECO:0000256" key="4">
    <source>
        <dbReference type="ARBA" id="ARBA00022813"/>
    </source>
</evidence>
<dbReference type="InterPro" id="IPR029055">
    <property type="entry name" value="Ntn_hydrolases_N"/>
</dbReference>
<proteinExistence type="predicted"/>
<organism evidence="11 12">
    <name type="scientific">Palaeococcus pacificus DY20341</name>
    <dbReference type="NCBI Taxonomy" id="1343739"/>
    <lineage>
        <taxon>Archaea</taxon>
        <taxon>Methanobacteriati</taxon>
        <taxon>Methanobacteriota</taxon>
        <taxon>Thermococci</taxon>
        <taxon>Thermococcales</taxon>
        <taxon>Thermococcaceae</taxon>
        <taxon>Palaeococcus</taxon>
    </lineage>
</organism>
<keyword evidence="2" id="KW-0645">Protease</keyword>
<keyword evidence="4" id="KW-0068">Autocatalytic cleavage</keyword>
<name>A0A075LZC3_9EURY</name>
<reference evidence="11 12" key="2">
    <citation type="journal article" date="2015" name="Genome Announc.">
        <title>Complete Genome Sequence of Hyperthermophilic Piezophilic Archaeon Palaeococcus pacificus DY20341T, Isolated from Deep-Sea Hydrothermal Sediments.</title>
        <authorList>
            <person name="Zeng X."/>
            <person name="Jebbar M."/>
            <person name="Shao Z."/>
        </authorList>
    </citation>
    <scope>NUCLEOTIDE SEQUENCE [LARGE SCALE GENOMIC DNA]</scope>
    <source>
        <strain evidence="11 12">DY20341</strain>
    </source>
</reference>
<dbReference type="HOGENOM" id="CLU_021603_1_2_2"/>
<feature type="site" description="Cleavage; by autolysis" evidence="10">
    <location>
        <begin position="175"/>
        <end position="176"/>
    </location>
</feature>
<dbReference type="eggNOG" id="arCOG04779">
    <property type="taxonomic scope" value="Archaea"/>
</dbReference>
<dbReference type="InterPro" id="IPR000246">
    <property type="entry name" value="Peptidase_T2"/>
</dbReference>
<dbReference type="Gene3D" id="3.60.20.30">
    <property type="entry name" value="(Glycosyl)asparaginase"/>
    <property type="match status" value="1"/>
</dbReference>
<dbReference type="STRING" id="1343739.PAP_07645"/>
<dbReference type="SUPFAM" id="SSF56235">
    <property type="entry name" value="N-terminal nucleophile aminohydrolases (Ntn hydrolases)"/>
    <property type="match status" value="1"/>
</dbReference>
<sequence length="306" mass="32596">MVAIIVHGGAGTIKKEERIPKVLEGVREAVLAGWKELKRGSALDAVEEAIKALEDNPVFNAGTGSVLTLDGKVEMDAAVMRGRTLEAGAVAGIWGVKNPISVARKVMEKTDHVLLGGEGAVKFARLMGFDDYNPTTEERVDQWKKLREKLLNDGQIPHWKKISELIKEYPEVLRSTVGAVAFDGGEVVAGTSTGGVFLKMFGRIGDTPIIGGGTYANEFAGASCTGLGEVMIKLVLAKSAVDFVRFGLTAQKASEAAISLATEHFGSDNAGVIMIDARGNIGFAKNTKHMSVAYMKEGMQEPFTGI</sequence>
<keyword evidence="3" id="KW-0378">Hydrolase</keyword>
<evidence type="ECO:0000256" key="9">
    <source>
        <dbReference type="PIRSR" id="PIRSR600246-2"/>
    </source>
</evidence>
<gene>
    <name evidence="11" type="ORF">PAP_07645</name>
</gene>
<dbReference type="RefSeq" id="WP_048165420.1">
    <property type="nucleotide sequence ID" value="NZ_CP006019.1"/>
</dbReference>
<dbReference type="Proteomes" id="UP000027981">
    <property type="component" value="Chromosome"/>
</dbReference>
<evidence type="ECO:0000313" key="11">
    <source>
        <dbReference type="EMBL" id="AIF69918.1"/>
    </source>
</evidence>
<accession>A0A075LZC3</accession>
<dbReference type="GO" id="GO:0008233">
    <property type="term" value="F:peptidase activity"/>
    <property type="evidence" value="ECO:0007669"/>
    <property type="project" value="UniProtKB-KW"/>
</dbReference>
<protein>
    <recommendedName>
        <fullName evidence="6">Plant-type L-asparaginase</fullName>
        <ecNumber evidence="1">3.5.1.1</ecNumber>
    </recommendedName>
    <alternativeName>
        <fullName evidence="5">L-asparagine amidohydrolase</fullName>
    </alternativeName>
</protein>
<dbReference type="Pfam" id="PF01112">
    <property type="entry name" value="Asparaginase_2"/>
    <property type="match status" value="1"/>
</dbReference>
<dbReference type="PANTHER" id="PTHR10188">
    <property type="entry name" value="L-ASPARAGINASE"/>
    <property type="match status" value="1"/>
</dbReference>
<dbReference type="AlphaFoldDB" id="A0A075LZC3"/>
<dbReference type="EMBL" id="CP006019">
    <property type="protein sequence ID" value="AIF69918.1"/>
    <property type="molecule type" value="Genomic_DNA"/>
</dbReference>
<dbReference type="GO" id="GO:0005737">
    <property type="term" value="C:cytoplasm"/>
    <property type="evidence" value="ECO:0007669"/>
    <property type="project" value="TreeGrafter"/>
</dbReference>
<dbReference type="GO" id="GO:0004067">
    <property type="term" value="F:asparaginase activity"/>
    <property type="evidence" value="ECO:0007669"/>
    <property type="project" value="UniProtKB-EC"/>
</dbReference>
<feature type="active site" description="Nucleophile" evidence="8">
    <location>
        <position position="176"/>
    </location>
</feature>
<keyword evidence="12" id="KW-1185">Reference proteome</keyword>
<feature type="binding site" evidence="9">
    <location>
        <begin position="203"/>
        <end position="206"/>
    </location>
    <ligand>
        <name>substrate</name>
    </ligand>
</feature>
<dbReference type="CDD" id="cd04512">
    <property type="entry name" value="Ntn_Asparaginase_2_like"/>
    <property type="match status" value="1"/>
</dbReference>